<keyword evidence="3" id="KW-1185">Reference proteome</keyword>
<evidence type="ECO:0000313" key="2">
    <source>
        <dbReference type="EMBL" id="KAF8481745.1"/>
    </source>
</evidence>
<proteinExistence type="predicted"/>
<gene>
    <name evidence="2" type="ORF">DFH94DRAFT_406401</name>
</gene>
<sequence length="67" mass="7455">MDSNVTFALGSVLAGSLLSAFLFGFLCLQTFLYVKQYPNDPQHLKTLVFLVWSMDALQTCCIVSLSF</sequence>
<keyword evidence="1" id="KW-1133">Transmembrane helix</keyword>
<dbReference type="AlphaFoldDB" id="A0A9P5MYG1"/>
<comment type="caution">
    <text evidence="2">The sequence shown here is derived from an EMBL/GenBank/DDBJ whole genome shotgun (WGS) entry which is preliminary data.</text>
</comment>
<keyword evidence="1" id="KW-0472">Membrane</keyword>
<dbReference type="OrthoDB" id="3241745at2759"/>
<organism evidence="2 3">
    <name type="scientific">Russula ochroleuca</name>
    <dbReference type="NCBI Taxonomy" id="152965"/>
    <lineage>
        <taxon>Eukaryota</taxon>
        <taxon>Fungi</taxon>
        <taxon>Dikarya</taxon>
        <taxon>Basidiomycota</taxon>
        <taxon>Agaricomycotina</taxon>
        <taxon>Agaricomycetes</taxon>
        <taxon>Russulales</taxon>
        <taxon>Russulaceae</taxon>
        <taxon>Russula</taxon>
    </lineage>
</organism>
<keyword evidence="1" id="KW-0812">Transmembrane</keyword>
<protein>
    <submittedName>
        <fullName evidence="2">Uncharacterized protein</fullName>
    </submittedName>
</protein>
<reference evidence="2" key="2">
    <citation type="journal article" date="2020" name="Nat. Commun.">
        <title>Large-scale genome sequencing of mycorrhizal fungi provides insights into the early evolution of symbiotic traits.</title>
        <authorList>
            <person name="Miyauchi S."/>
            <person name="Kiss E."/>
            <person name="Kuo A."/>
            <person name="Drula E."/>
            <person name="Kohler A."/>
            <person name="Sanchez-Garcia M."/>
            <person name="Morin E."/>
            <person name="Andreopoulos B."/>
            <person name="Barry K.W."/>
            <person name="Bonito G."/>
            <person name="Buee M."/>
            <person name="Carver A."/>
            <person name="Chen C."/>
            <person name="Cichocki N."/>
            <person name="Clum A."/>
            <person name="Culley D."/>
            <person name="Crous P.W."/>
            <person name="Fauchery L."/>
            <person name="Girlanda M."/>
            <person name="Hayes R.D."/>
            <person name="Keri Z."/>
            <person name="LaButti K."/>
            <person name="Lipzen A."/>
            <person name="Lombard V."/>
            <person name="Magnuson J."/>
            <person name="Maillard F."/>
            <person name="Murat C."/>
            <person name="Nolan M."/>
            <person name="Ohm R.A."/>
            <person name="Pangilinan J."/>
            <person name="Pereira M.F."/>
            <person name="Perotto S."/>
            <person name="Peter M."/>
            <person name="Pfister S."/>
            <person name="Riley R."/>
            <person name="Sitrit Y."/>
            <person name="Stielow J.B."/>
            <person name="Szollosi G."/>
            <person name="Zifcakova L."/>
            <person name="Stursova M."/>
            <person name="Spatafora J.W."/>
            <person name="Tedersoo L."/>
            <person name="Vaario L.M."/>
            <person name="Yamada A."/>
            <person name="Yan M."/>
            <person name="Wang P."/>
            <person name="Xu J."/>
            <person name="Bruns T."/>
            <person name="Baldrian P."/>
            <person name="Vilgalys R."/>
            <person name="Dunand C."/>
            <person name="Henrissat B."/>
            <person name="Grigoriev I.V."/>
            <person name="Hibbett D."/>
            <person name="Nagy L.G."/>
            <person name="Martin F.M."/>
        </authorList>
    </citation>
    <scope>NUCLEOTIDE SEQUENCE</scope>
    <source>
        <strain evidence="2">Prilba</strain>
    </source>
</reference>
<dbReference type="Proteomes" id="UP000759537">
    <property type="component" value="Unassembled WGS sequence"/>
</dbReference>
<evidence type="ECO:0000256" key="1">
    <source>
        <dbReference type="SAM" id="Phobius"/>
    </source>
</evidence>
<name>A0A9P5MYG1_9AGAM</name>
<dbReference type="EMBL" id="WHVB01000006">
    <property type="protein sequence ID" value="KAF8481745.1"/>
    <property type="molecule type" value="Genomic_DNA"/>
</dbReference>
<reference evidence="2" key="1">
    <citation type="submission" date="2019-10" db="EMBL/GenBank/DDBJ databases">
        <authorList>
            <consortium name="DOE Joint Genome Institute"/>
            <person name="Kuo A."/>
            <person name="Miyauchi S."/>
            <person name="Kiss E."/>
            <person name="Drula E."/>
            <person name="Kohler A."/>
            <person name="Sanchez-Garcia M."/>
            <person name="Andreopoulos B."/>
            <person name="Barry K.W."/>
            <person name="Bonito G."/>
            <person name="Buee M."/>
            <person name="Carver A."/>
            <person name="Chen C."/>
            <person name="Cichocki N."/>
            <person name="Clum A."/>
            <person name="Culley D."/>
            <person name="Crous P.W."/>
            <person name="Fauchery L."/>
            <person name="Girlanda M."/>
            <person name="Hayes R."/>
            <person name="Keri Z."/>
            <person name="LaButti K."/>
            <person name="Lipzen A."/>
            <person name="Lombard V."/>
            <person name="Magnuson J."/>
            <person name="Maillard F."/>
            <person name="Morin E."/>
            <person name="Murat C."/>
            <person name="Nolan M."/>
            <person name="Ohm R."/>
            <person name="Pangilinan J."/>
            <person name="Pereira M."/>
            <person name="Perotto S."/>
            <person name="Peter M."/>
            <person name="Riley R."/>
            <person name="Sitrit Y."/>
            <person name="Stielow B."/>
            <person name="Szollosi G."/>
            <person name="Zifcakova L."/>
            <person name="Stursova M."/>
            <person name="Spatafora J.W."/>
            <person name="Tedersoo L."/>
            <person name="Vaario L.-M."/>
            <person name="Yamada A."/>
            <person name="Yan M."/>
            <person name="Wang P."/>
            <person name="Xu J."/>
            <person name="Bruns T."/>
            <person name="Baldrian P."/>
            <person name="Vilgalys R."/>
            <person name="Henrissat B."/>
            <person name="Grigoriev I.V."/>
            <person name="Hibbett D."/>
            <person name="Nagy L.G."/>
            <person name="Martin F.M."/>
        </authorList>
    </citation>
    <scope>NUCLEOTIDE SEQUENCE</scope>
    <source>
        <strain evidence="2">Prilba</strain>
    </source>
</reference>
<evidence type="ECO:0000313" key="3">
    <source>
        <dbReference type="Proteomes" id="UP000759537"/>
    </source>
</evidence>
<accession>A0A9P5MYG1</accession>
<feature type="transmembrane region" description="Helical" evidence="1">
    <location>
        <begin position="12"/>
        <end position="34"/>
    </location>
</feature>